<organism evidence="2 3">
    <name type="scientific">Nemorincola caseinilytica</name>
    <dbReference type="NCBI Taxonomy" id="2054315"/>
    <lineage>
        <taxon>Bacteria</taxon>
        <taxon>Pseudomonadati</taxon>
        <taxon>Bacteroidota</taxon>
        <taxon>Chitinophagia</taxon>
        <taxon>Chitinophagales</taxon>
        <taxon>Chitinophagaceae</taxon>
        <taxon>Nemorincola</taxon>
    </lineage>
</organism>
<sequence>MMHKTTAWILGAIALLLALSYSGNAQEDLKMRIPVISLGRIHPPEVKNGKPVPTLTTRNNVLKLPMLTADLNNCRVTEYKFSMIAPGRPFYGPFYIQGGDLTDSIKSLIRATDGPGVKLYFDEIHMLYRGETMDANPVYVQYDE</sequence>
<comment type="caution">
    <text evidence="2">The sequence shown here is derived from an EMBL/GenBank/DDBJ whole genome shotgun (WGS) entry which is preliminary data.</text>
</comment>
<name>A0ABP8NIM9_9BACT</name>
<evidence type="ECO:0000256" key="1">
    <source>
        <dbReference type="SAM" id="SignalP"/>
    </source>
</evidence>
<evidence type="ECO:0000313" key="2">
    <source>
        <dbReference type="EMBL" id="GAA4466469.1"/>
    </source>
</evidence>
<protein>
    <submittedName>
        <fullName evidence="2">Uncharacterized protein</fullName>
    </submittedName>
</protein>
<evidence type="ECO:0000313" key="3">
    <source>
        <dbReference type="Proteomes" id="UP001500067"/>
    </source>
</evidence>
<dbReference type="EMBL" id="BAABFA010000011">
    <property type="protein sequence ID" value="GAA4466469.1"/>
    <property type="molecule type" value="Genomic_DNA"/>
</dbReference>
<gene>
    <name evidence="2" type="ORF">GCM10023093_20670</name>
</gene>
<feature type="signal peptide" evidence="1">
    <location>
        <begin position="1"/>
        <end position="25"/>
    </location>
</feature>
<dbReference type="RefSeq" id="WP_345082670.1">
    <property type="nucleotide sequence ID" value="NZ_BAABFA010000011.1"/>
</dbReference>
<accession>A0ABP8NIM9</accession>
<keyword evidence="1" id="KW-0732">Signal</keyword>
<feature type="chain" id="PRO_5047442150" evidence="1">
    <location>
        <begin position="26"/>
        <end position="144"/>
    </location>
</feature>
<keyword evidence="3" id="KW-1185">Reference proteome</keyword>
<reference evidence="3" key="1">
    <citation type="journal article" date="2019" name="Int. J. Syst. Evol. Microbiol.">
        <title>The Global Catalogue of Microorganisms (GCM) 10K type strain sequencing project: providing services to taxonomists for standard genome sequencing and annotation.</title>
        <authorList>
            <consortium name="The Broad Institute Genomics Platform"/>
            <consortium name="The Broad Institute Genome Sequencing Center for Infectious Disease"/>
            <person name="Wu L."/>
            <person name="Ma J."/>
        </authorList>
    </citation>
    <scope>NUCLEOTIDE SEQUENCE [LARGE SCALE GENOMIC DNA]</scope>
    <source>
        <strain evidence="3">JCM 32105</strain>
    </source>
</reference>
<proteinExistence type="predicted"/>
<dbReference type="Proteomes" id="UP001500067">
    <property type="component" value="Unassembled WGS sequence"/>
</dbReference>